<comment type="caution">
    <text evidence="3">The sequence shown here is derived from an EMBL/GenBank/DDBJ whole genome shotgun (WGS) entry which is preliminary data.</text>
</comment>
<dbReference type="GO" id="GO:0016874">
    <property type="term" value="F:ligase activity"/>
    <property type="evidence" value="ECO:0007669"/>
    <property type="project" value="UniProtKB-KW"/>
</dbReference>
<sequence>MPNVRKRKTDRGEPLALLQRASNEVEKGKSFREVAKSLDICHVTLYWFYKKRLRLESQGSQTPPRVGYWTPKKVFSTEQEMLLRDYLMEAADLYYGLSSKEVRTFAYELAKNYECNFPQTWAEKEMAGADWLTTFLKRHPTLSIRRPQATSLSRATSFNRTNVNKFFDNLSAVLTKHGFVTQDIWNWTKPESQLSKTLGRLWPEKGPNKSAV</sequence>
<dbReference type="InterPro" id="IPR006600">
    <property type="entry name" value="HTH_CenpB_DNA-bd_dom"/>
</dbReference>
<name>A0AAD9BBC1_DISEL</name>
<evidence type="ECO:0000256" key="1">
    <source>
        <dbReference type="ARBA" id="ARBA00023125"/>
    </source>
</evidence>
<dbReference type="AlphaFoldDB" id="A0AAD9BBC1"/>
<keyword evidence="1" id="KW-0238">DNA-binding</keyword>
<gene>
    <name evidence="3" type="ORF">KUDE01_026189</name>
</gene>
<organism evidence="3 4">
    <name type="scientific">Dissostichus eleginoides</name>
    <name type="common">Patagonian toothfish</name>
    <name type="synonym">Dissostichus amissus</name>
    <dbReference type="NCBI Taxonomy" id="100907"/>
    <lineage>
        <taxon>Eukaryota</taxon>
        <taxon>Metazoa</taxon>
        <taxon>Chordata</taxon>
        <taxon>Craniata</taxon>
        <taxon>Vertebrata</taxon>
        <taxon>Euteleostomi</taxon>
        <taxon>Actinopterygii</taxon>
        <taxon>Neopterygii</taxon>
        <taxon>Teleostei</taxon>
        <taxon>Neoteleostei</taxon>
        <taxon>Acanthomorphata</taxon>
        <taxon>Eupercaria</taxon>
        <taxon>Perciformes</taxon>
        <taxon>Notothenioidei</taxon>
        <taxon>Nototheniidae</taxon>
        <taxon>Dissostichus</taxon>
    </lineage>
</organism>
<feature type="domain" description="HTH CENPB-type" evidence="2">
    <location>
        <begin position="67"/>
        <end position="145"/>
    </location>
</feature>
<dbReference type="PROSITE" id="PS51253">
    <property type="entry name" value="HTH_CENPB"/>
    <property type="match status" value="1"/>
</dbReference>
<proteinExistence type="predicted"/>
<reference evidence="3" key="1">
    <citation type="submission" date="2023-04" db="EMBL/GenBank/DDBJ databases">
        <title>Chromosome-level genome of Chaenocephalus aceratus.</title>
        <authorList>
            <person name="Park H."/>
        </authorList>
    </citation>
    <scope>NUCLEOTIDE SEQUENCE</scope>
    <source>
        <strain evidence="3">DE</strain>
        <tissue evidence="3">Muscle</tissue>
    </source>
</reference>
<dbReference type="GO" id="GO:0003677">
    <property type="term" value="F:DNA binding"/>
    <property type="evidence" value="ECO:0007669"/>
    <property type="project" value="UniProtKB-KW"/>
</dbReference>
<dbReference type="Proteomes" id="UP001228049">
    <property type="component" value="Unassembled WGS sequence"/>
</dbReference>
<evidence type="ECO:0000313" key="3">
    <source>
        <dbReference type="EMBL" id="KAK1880665.1"/>
    </source>
</evidence>
<dbReference type="EMBL" id="JASDAP010000025">
    <property type="protein sequence ID" value="KAK1880665.1"/>
    <property type="molecule type" value="Genomic_DNA"/>
</dbReference>
<protein>
    <submittedName>
        <fullName evidence="3">Arginine--tRNA ligase</fullName>
    </submittedName>
</protein>
<accession>A0AAD9BBC1</accession>
<evidence type="ECO:0000259" key="2">
    <source>
        <dbReference type="PROSITE" id="PS51253"/>
    </source>
</evidence>
<keyword evidence="3" id="KW-0436">Ligase</keyword>
<evidence type="ECO:0000313" key="4">
    <source>
        <dbReference type="Proteomes" id="UP001228049"/>
    </source>
</evidence>
<keyword evidence="4" id="KW-1185">Reference proteome</keyword>